<dbReference type="GeneID" id="80878578"/>
<dbReference type="PANTHER" id="PTHR13085:SF0">
    <property type="entry name" value="SIGNAL PEPTIDASE COMPLEX SUBUNIT 2"/>
    <property type="match status" value="1"/>
</dbReference>
<dbReference type="AlphaFoldDB" id="A0AAF0B059"/>
<sequence>MSKYNIQEFKSNFDTAFIEFFNKKGYKQSYFVDNIRFLFGFGCVIPAAIAFGLEHFHDFSKLKEHLLCLLLVYFTFSGLLTWWISFVKRNRIYMGTSPDQKLSIDAETTLPLKHNPHLDLTLRIKRGKQPTTIAHKLSIPVADIFDQEGQISQDAFSKHISSLCRSCIDKE</sequence>
<evidence type="ECO:0000256" key="7">
    <source>
        <dbReference type="ARBA" id="ARBA00023136"/>
    </source>
</evidence>
<dbReference type="GO" id="GO:0006465">
    <property type="term" value="P:signal peptide processing"/>
    <property type="evidence" value="ECO:0007669"/>
    <property type="project" value="InterPro"/>
</dbReference>
<evidence type="ECO:0000256" key="5">
    <source>
        <dbReference type="ARBA" id="ARBA00022824"/>
    </source>
</evidence>
<evidence type="ECO:0000256" key="8">
    <source>
        <dbReference type="ARBA" id="ARBA00045608"/>
    </source>
</evidence>
<dbReference type="InterPro" id="IPR009582">
    <property type="entry name" value="Spc2/SPCS2"/>
</dbReference>
<protein>
    <recommendedName>
        <fullName evidence="3">Signal peptidase complex subunit 2</fullName>
    </recommendedName>
</protein>
<organism evidence="10 11">
    <name type="scientific">Schizosaccharomyces osmophilus</name>
    <dbReference type="NCBI Taxonomy" id="2545709"/>
    <lineage>
        <taxon>Eukaryota</taxon>
        <taxon>Fungi</taxon>
        <taxon>Dikarya</taxon>
        <taxon>Ascomycota</taxon>
        <taxon>Taphrinomycotina</taxon>
        <taxon>Schizosaccharomycetes</taxon>
        <taxon>Schizosaccharomycetales</taxon>
        <taxon>Schizosaccharomycetaceae</taxon>
        <taxon>Schizosaccharomyces</taxon>
    </lineage>
</organism>
<comment type="similarity">
    <text evidence="2">Belongs to the SPCS2 family.</text>
</comment>
<evidence type="ECO:0000256" key="1">
    <source>
        <dbReference type="ARBA" id="ARBA00004477"/>
    </source>
</evidence>
<dbReference type="EMBL" id="CP115613">
    <property type="protein sequence ID" value="WBW75543.1"/>
    <property type="molecule type" value="Genomic_DNA"/>
</dbReference>
<comment type="function">
    <text evidence="8">Component of the signal peptidase complex (SPC) which catalyzes the cleavage of N-terminal signal sequences from nascent proteins as they are translocated into the lumen of the endoplasmic reticulum. Enhances the enzymatic activity of SPC and facilitates the interactions between different components of the translocation site.</text>
</comment>
<comment type="subcellular location">
    <subcellularLocation>
        <location evidence="1">Endoplasmic reticulum membrane</location>
        <topology evidence="1">Multi-pass membrane protein</topology>
    </subcellularLocation>
</comment>
<evidence type="ECO:0000313" key="10">
    <source>
        <dbReference type="EMBL" id="WBW75543.1"/>
    </source>
</evidence>
<keyword evidence="5" id="KW-0256">Endoplasmic reticulum</keyword>
<keyword evidence="7 9" id="KW-0472">Membrane</keyword>
<dbReference type="KEGG" id="som:SOMG_05115"/>
<dbReference type="PANTHER" id="PTHR13085">
    <property type="entry name" value="MICROSOMAL SIGNAL PEPTIDASE 25 KDA SUBUNIT"/>
    <property type="match status" value="1"/>
</dbReference>
<gene>
    <name evidence="10" type="primary">spc2</name>
    <name evidence="10" type="ORF">SOMG_05115</name>
</gene>
<dbReference type="Proteomes" id="UP001212411">
    <property type="component" value="Chromosome 3"/>
</dbReference>
<evidence type="ECO:0000256" key="2">
    <source>
        <dbReference type="ARBA" id="ARBA00007324"/>
    </source>
</evidence>
<feature type="transmembrane region" description="Helical" evidence="9">
    <location>
        <begin position="65"/>
        <end position="84"/>
    </location>
</feature>
<keyword evidence="6 9" id="KW-1133">Transmembrane helix</keyword>
<proteinExistence type="inferred from homology"/>
<dbReference type="GO" id="GO:0005787">
    <property type="term" value="C:signal peptidase complex"/>
    <property type="evidence" value="ECO:0007669"/>
    <property type="project" value="InterPro"/>
</dbReference>
<feature type="transmembrane region" description="Helical" evidence="9">
    <location>
        <begin position="35"/>
        <end position="53"/>
    </location>
</feature>
<keyword evidence="11" id="KW-1185">Reference proteome</keyword>
<keyword evidence="4 9" id="KW-0812">Transmembrane</keyword>
<evidence type="ECO:0000256" key="4">
    <source>
        <dbReference type="ARBA" id="ARBA00022692"/>
    </source>
</evidence>
<accession>A0AAF0B059</accession>
<evidence type="ECO:0000313" key="11">
    <source>
        <dbReference type="Proteomes" id="UP001212411"/>
    </source>
</evidence>
<evidence type="ECO:0000256" key="9">
    <source>
        <dbReference type="SAM" id="Phobius"/>
    </source>
</evidence>
<evidence type="ECO:0000256" key="6">
    <source>
        <dbReference type="ARBA" id="ARBA00022989"/>
    </source>
</evidence>
<evidence type="ECO:0000256" key="3">
    <source>
        <dbReference type="ARBA" id="ARBA00017057"/>
    </source>
</evidence>
<dbReference type="RefSeq" id="XP_056039786.1">
    <property type="nucleotide sequence ID" value="XM_056183889.1"/>
</dbReference>
<dbReference type="GO" id="GO:0045047">
    <property type="term" value="P:protein targeting to ER"/>
    <property type="evidence" value="ECO:0007669"/>
    <property type="project" value="TreeGrafter"/>
</dbReference>
<dbReference type="Pfam" id="PF06703">
    <property type="entry name" value="SPC25"/>
    <property type="match status" value="1"/>
</dbReference>
<reference evidence="10 11" key="1">
    <citation type="journal article" date="2023" name="G3 (Bethesda)">
        <title>A high-quality reference genome for the fission yeast Schizosaccharomyces osmophilus.</title>
        <authorList>
            <person name="Jia G.S."/>
            <person name="Zhang W.C."/>
            <person name="Liang Y."/>
            <person name="Liu X.H."/>
            <person name="Rhind N."/>
            <person name="Pidoux A."/>
            <person name="Brysch-Herzberg M."/>
            <person name="Du L.L."/>
        </authorList>
    </citation>
    <scope>NUCLEOTIDE SEQUENCE [LARGE SCALE GENOMIC DNA]</scope>
    <source>
        <strain evidence="10 11">CBS 15793</strain>
    </source>
</reference>
<name>A0AAF0B059_9SCHI</name>